<dbReference type="InterPro" id="IPR035918">
    <property type="entry name" value="CytB_endotoxin-like_sf"/>
</dbReference>
<gene>
    <name evidence="2" type="ORF">BT62DRAFT_980494</name>
</gene>
<dbReference type="GO" id="GO:0030435">
    <property type="term" value="P:sporulation resulting in formation of a cellular spore"/>
    <property type="evidence" value="ECO:0007669"/>
    <property type="project" value="UniProtKB-KW"/>
</dbReference>
<dbReference type="EMBL" id="MU250533">
    <property type="protein sequence ID" value="KAG7446913.1"/>
    <property type="molecule type" value="Genomic_DNA"/>
</dbReference>
<proteinExistence type="predicted"/>
<evidence type="ECO:0000256" key="1">
    <source>
        <dbReference type="ARBA" id="ARBA00022969"/>
    </source>
</evidence>
<sequence>MSHKSLFRLSNAEAEAAFDVVIKLREDLRSTSVQILHFTDHYVHLDPKSFDWSGFKAAIDKYTGSDLSFDLYKTTTISQSDATIAQFLLQALGVVADLNELTRTIDMTFTNLKSAKKNGWANFSSSSVQGNSSWEYRVLFALPNEDVHETAFYSLVTTIKLEADIEHEESWWGLQSSIKKNFSAIIDSMRLFVVKGFKDPRTAA</sequence>
<dbReference type="Pfam" id="PF01338">
    <property type="entry name" value="Bac_thur_toxin"/>
    <property type="match status" value="1"/>
</dbReference>
<organism evidence="2 3">
    <name type="scientific">Guyanagaster necrorhizus</name>
    <dbReference type="NCBI Taxonomy" id="856835"/>
    <lineage>
        <taxon>Eukaryota</taxon>
        <taxon>Fungi</taxon>
        <taxon>Dikarya</taxon>
        <taxon>Basidiomycota</taxon>
        <taxon>Agaricomycotina</taxon>
        <taxon>Agaricomycetes</taxon>
        <taxon>Agaricomycetidae</taxon>
        <taxon>Agaricales</taxon>
        <taxon>Marasmiineae</taxon>
        <taxon>Physalacriaceae</taxon>
        <taxon>Guyanagaster</taxon>
    </lineage>
</organism>
<protein>
    <submittedName>
        <fullName evidence="2">Volvatoxin A2 in monoclinic crystal</fullName>
    </submittedName>
</protein>
<keyword evidence="3" id="KW-1185">Reference proteome</keyword>
<dbReference type="SUPFAM" id="SSF55676">
    <property type="entry name" value="CytB endotoxin-like"/>
    <property type="match status" value="1"/>
</dbReference>
<keyword evidence="1" id="KW-0749">Sporulation</keyword>
<evidence type="ECO:0000313" key="3">
    <source>
        <dbReference type="Proteomes" id="UP000812287"/>
    </source>
</evidence>
<reference evidence="2" key="1">
    <citation type="submission" date="2020-11" db="EMBL/GenBank/DDBJ databases">
        <title>Adaptations for nitrogen fixation in a non-lichenized fungal sporocarp promotes dispersal by wood-feeding termites.</title>
        <authorList>
            <consortium name="DOE Joint Genome Institute"/>
            <person name="Koch R.A."/>
            <person name="Yoon G."/>
            <person name="Arayal U."/>
            <person name="Lail K."/>
            <person name="Amirebrahimi M."/>
            <person name="Labutti K."/>
            <person name="Lipzen A."/>
            <person name="Riley R."/>
            <person name="Barry K."/>
            <person name="Henrissat B."/>
            <person name="Grigoriev I.V."/>
            <person name="Herr J.R."/>
            <person name="Aime M.C."/>
        </authorList>
    </citation>
    <scope>NUCLEOTIDE SEQUENCE</scope>
    <source>
        <strain evidence="2">MCA 3950</strain>
    </source>
</reference>
<dbReference type="Proteomes" id="UP000812287">
    <property type="component" value="Unassembled WGS sequence"/>
</dbReference>
<name>A0A9P8ASZ4_9AGAR</name>
<accession>A0A9P8ASZ4</accession>
<dbReference type="Gene3D" id="3.40.198.10">
    <property type="entry name" value="Delta-endotoxin CytB-like"/>
    <property type="match status" value="1"/>
</dbReference>
<dbReference type="InterPro" id="IPR001615">
    <property type="entry name" value="Endotoxin_CytB"/>
</dbReference>
<comment type="caution">
    <text evidence="2">The sequence shown here is derived from an EMBL/GenBank/DDBJ whole genome shotgun (WGS) entry which is preliminary data.</text>
</comment>
<dbReference type="OrthoDB" id="3178885at2759"/>
<dbReference type="GeneID" id="66111814"/>
<dbReference type="AlphaFoldDB" id="A0A9P8ASZ4"/>
<evidence type="ECO:0000313" key="2">
    <source>
        <dbReference type="EMBL" id="KAG7446913.1"/>
    </source>
</evidence>
<dbReference type="RefSeq" id="XP_043040413.1">
    <property type="nucleotide sequence ID" value="XM_043189517.1"/>
</dbReference>
<dbReference type="GO" id="GO:0005576">
    <property type="term" value="C:extracellular region"/>
    <property type="evidence" value="ECO:0007669"/>
    <property type="project" value="InterPro"/>
</dbReference>